<feature type="transmembrane region" description="Helical" evidence="2">
    <location>
        <begin position="12"/>
        <end position="33"/>
    </location>
</feature>
<keyword evidence="2" id="KW-1133">Transmembrane helix</keyword>
<evidence type="ECO:0000313" key="4">
    <source>
        <dbReference type="Proteomes" id="UP000609802"/>
    </source>
</evidence>
<feature type="region of interest" description="Disordered" evidence="1">
    <location>
        <begin position="68"/>
        <end position="92"/>
    </location>
</feature>
<proteinExistence type="predicted"/>
<organism evidence="3 4">
    <name type="scientific">Aliiroseovarius zhejiangensis</name>
    <dbReference type="NCBI Taxonomy" id="1632025"/>
    <lineage>
        <taxon>Bacteria</taxon>
        <taxon>Pseudomonadati</taxon>
        <taxon>Pseudomonadota</taxon>
        <taxon>Alphaproteobacteria</taxon>
        <taxon>Rhodobacterales</taxon>
        <taxon>Paracoccaceae</taxon>
        <taxon>Aliiroseovarius</taxon>
    </lineage>
</organism>
<dbReference type="InterPro" id="IPR021265">
    <property type="entry name" value="DUF2842"/>
</dbReference>
<accession>A0ABQ3IV67</accession>
<dbReference type="Proteomes" id="UP000609802">
    <property type="component" value="Unassembled WGS sequence"/>
</dbReference>
<keyword evidence="4" id="KW-1185">Reference proteome</keyword>
<evidence type="ECO:0000256" key="1">
    <source>
        <dbReference type="SAM" id="MobiDB-lite"/>
    </source>
</evidence>
<feature type="compositionally biased region" description="Basic and acidic residues" evidence="1">
    <location>
        <begin position="75"/>
        <end position="92"/>
    </location>
</feature>
<feature type="transmembrane region" description="Helical" evidence="2">
    <location>
        <begin position="39"/>
        <end position="57"/>
    </location>
</feature>
<dbReference type="Pfam" id="PF11003">
    <property type="entry name" value="DUF2842"/>
    <property type="match status" value="1"/>
</dbReference>
<comment type="caution">
    <text evidence="3">The sequence shown here is derived from an EMBL/GenBank/DDBJ whole genome shotgun (WGS) entry which is preliminary data.</text>
</comment>
<dbReference type="EMBL" id="BNCH01000002">
    <property type="protein sequence ID" value="GHE92654.1"/>
    <property type="molecule type" value="Genomic_DNA"/>
</dbReference>
<sequence>MALSYKARKRLSLLVLVVGLPLYILVAVKVVSLFDRPPILVELLVYVVLGFLWMIPLRKVFLGVGKPDPDADPDSYPRDPVDPDTKSRGPKR</sequence>
<keyword evidence="2" id="KW-0472">Membrane</keyword>
<name>A0ABQ3IV67_9RHOB</name>
<evidence type="ECO:0000313" key="3">
    <source>
        <dbReference type="EMBL" id="GHE92654.1"/>
    </source>
</evidence>
<dbReference type="RefSeq" id="WP_191285483.1">
    <property type="nucleotide sequence ID" value="NZ_BNCH01000002.1"/>
</dbReference>
<keyword evidence="2" id="KW-0812">Transmembrane</keyword>
<evidence type="ECO:0008006" key="5">
    <source>
        <dbReference type="Google" id="ProtNLM"/>
    </source>
</evidence>
<protein>
    <recommendedName>
        <fullName evidence="5">DUF2842 domain-containing protein</fullName>
    </recommendedName>
</protein>
<gene>
    <name evidence="3" type="ORF">GCM10016455_10880</name>
</gene>
<evidence type="ECO:0000256" key="2">
    <source>
        <dbReference type="SAM" id="Phobius"/>
    </source>
</evidence>
<reference evidence="4" key="1">
    <citation type="journal article" date="2019" name="Int. J. Syst. Evol. Microbiol.">
        <title>The Global Catalogue of Microorganisms (GCM) 10K type strain sequencing project: providing services to taxonomists for standard genome sequencing and annotation.</title>
        <authorList>
            <consortium name="The Broad Institute Genomics Platform"/>
            <consortium name="The Broad Institute Genome Sequencing Center for Infectious Disease"/>
            <person name="Wu L."/>
            <person name="Ma J."/>
        </authorList>
    </citation>
    <scope>NUCLEOTIDE SEQUENCE [LARGE SCALE GENOMIC DNA]</scope>
    <source>
        <strain evidence="4">KCTC 42443</strain>
    </source>
</reference>